<gene>
    <name evidence="6" type="ORF">G6047_08305</name>
</gene>
<dbReference type="PANTHER" id="PTHR46305:SF3">
    <property type="entry name" value="NADPH:QUINONE OXIDOREDUCTASE MDAB"/>
    <property type="match status" value="1"/>
</dbReference>
<sequence>MNIFIINGAQVFAHSGGKLNKAITEWDKDFFSSDSKYDIRITDINTSYNPEKEVENFVWADVIIYHFPIWWFSLPHKLKEYLDHVLTVGHRKGLYYSDGRKMDNPNRNYGTAGLLQGKSYLVTSTWNAPAAAFTLEDEFFGQTSVDDGVLFGFHKMNAFLSLQRLESFHFHDVEKNLELERFESYRIQYLEHLKKTIGELKSESVIETHQ</sequence>
<comment type="similarity">
    <text evidence="4">Belongs to the oxidoreductase MdaB family.</text>
</comment>
<dbReference type="Proteomes" id="UP000712080">
    <property type="component" value="Unassembled WGS sequence"/>
</dbReference>
<keyword evidence="3" id="KW-0274">FAD</keyword>
<dbReference type="AlphaFoldDB" id="A0A972JJB0"/>
<protein>
    <submittedName>
        <fullName evidence="6">NAD(P)H-dependent oxidoreductase</fullName>
    </submittedName>
</protein>
<evidence type="ECO:0000256" key="2">
    <source>
        <dbReference type="ARBA" id="ARBA00022630"/>
    </source>
</evidence>
<comment type="caution">
    <text evidence="6">The sequence shown here is derived from an EMBL/GenBank/DDBJ whole genome shotgun (WGS) entry which is preliminary data.</text>
</comment>
<feature type="domain" description="Flavodoxin-like fold" evidence="5">
    <location>
        <begin position="1"/>
        <end position="193"/>
    </location>
</feature>
<keyword evidence="2" id="KW-0285">Flavoprotein</keyword>
<dbReference type="RefSeq" id="WP_169527145.1">
    <property type="nucleotide sequence ID" value="NZ_JAAMPU010000104.1"/>
</dbReference>
<comment type="cofactor">
    <cofactor evidence="1">
        <name>FAD</name>
        <dbReference type="ChEBI" id="CHEBI:57692"/>
    </cofactor>
</comment>
<dbReference type="PANTHER" id="PTHR46305">
    <property type="match status" value="1"/>
</dbReference>
<dbReference type="InterPro" id="IPR003680">
    <property type="entry name" value="Flavodoxin_fold"/>
</dbReference>
<organism evidence="6 7">
    <name type="scientific">Flavobacterium silvaticum</name>
    <dbReference type="NCBI Taxonomy" id="1852020"/>
    <lineage>
        <taxon>Bacteria</taxon>
        <taxon>Pseudomonadati</taxon>
        <taxon>Bacteroidota</taxon>
        <taxon>Flavobacteriia</taxon>
        <taxon>Flavobacteriales</taxon>
        <taxon>Flavobacteriaceae</taxon>
        <taxon>Flavobacterium</taxon>
    </lineage>
</organism>
<evidence type="ECO:0000313" key="7">
    <source>
        <dbReference type="Proteomes" id="UP000712080"/>
    </source>
</evidence>
<dbReference type="Pfam" id="PF02525">
    <property type="entry name" value="Flavodoxin_2"/>
    <property type="match status" value="1"/>
</dbReference>
<dbReference type="Gene3D" id="3.40.50.360">
    <property type="match status" value="1"/>
</dbReference>
<keyword evidence="7" id="KW-1185">Reference proteome</keyword>
<accession>A0A972JJB0</accession>
<proteinExistence type="inferred from homology"/>
<dbReference type="InterPro" id="IPR029039">
    <property type="entry name" value="Flavoprotein-like_sf"/>
</dbReference>
<evidence type="ECO:0000313" key="6">
    <source>
        <dbReference type="EMBL" id="NMH28032.1"/>
    </source>
</evidence>
<dbReference type="InterPro" id="IPR052397">
    <property type="entry name" value="NADPH-QR_MdaB"/>
</dbReference>
<name>A0A972JJB0_9FLAO</name>
<reference evidence="6" key="1">
    <citation type="submission" date="2020-02" db="EMBL/GenBank/DDBJ databases">
        <title>Flavobacterium sp. genome.</title>
        <authorList>
            <person name="Jung H.S."/>
            <person name="Baek J.H."/>
            <person name="Jeon C.O."/>
        </authorList>
    </citation>
    <scope>NUCLEOTIDE SEQUENCE</scope>
    <source>
        <strain evidence="6">SE-s28</strain>
    </source>
</reference>
<evidence type="ECO:0000256" key="3">
    <source>
        <dbReference type="ARBA" id="ARBA00022827"/>
    </source>
</evidence>
<evidence type="ECO:0000256" key="4">
    <source>
        <dbReference type="ARBA" id="ARBA00037981"/>
    </source>
</evidence>
<evidence type="ECO:0000256" key="1">
    <source>
        <dbReference type="ARBA" id="ARBA00001974"/>
    </source>
</evidence>
<dbReference type="SUPFAM" id="SSF52218">
    <property type="entry name" value="Flavoproteins"/>
    <property type="match status" value="1"/>
</dbReference>
<dbReference type="EMBL" id="JAAMPU010000104">
    <property type="protein sequence ID" value="NMH28032.1"/>
    <property type="molecule type" value="Genomic_DNA"/>
</dbReference>
<evidence type="ECO:0000259" key="5">
    <source>
        <dbReference type="Pfam" id="PF02525"/>
    </source>
</evidence>